<evidence type="ECO:0000256" key="5">
    <source>
        <dbReference type="ARBA" id="ARBA00022989"/>
    </source>
</evidence>
<dbReference type="InterPro" id="IPR023271">
    <property type="entry name" value="Aquaporin-like"/>
</dbReference>
<dbReference type="PANTHER" id="PTHR43829">
    <property type="entry name" value="AQUAPORIN OR AQUAGLYCEROPORIN RELATED"/>
    <property type="match status" value="1"/>
</dbReference>
<feature type="transmembrane region" description="Helical" evidence="8">
    <location>
        <begin position="88"/>
        <end position="111"/>
    </location>
</feature>
<evidence type="ECO:0000256" key="4">
    <source>
        <dbReference type="ARBA" id="ARBA00022692"/>
    </source>
</evidence>
<feature type="transmembrane region" description="Helical" evidence="8">
    <location>
        <begin position="449"/>
        <end position="471"/>
    </location>
</feature>
<dbReference type="GO" id="GO:0005886">
    <property type="term" value="C:plasma membrane"/>
    <property type="evidence" value="ECO:0007669"/>
    <property type="project" value="TreeGrafter"/>
</dbReference>
<dbReference type="SUPFAM" id="SSF81338">
    <property type="entry name" value="Aquaporin-like"/>
    <property type="match status" value="2"/>
</dbReference>
<evidence type="ECO:0000256" key="2">
    <source>
        <dbReference type="ARBA" id="ARBA00006175"/>
    </source>
</evidence>
<evidence type="ECO:0000256" key="1">
    <source>
        <dbReference type="ARBA" id="ARBA00004141"/>
    </source>
</evidence>
<dbReference type="Pfam" id="PF00230">
    <property type="entry name" value="MIP"/>
    <property type="match status" value="2"/>
</dbReference>
<feature type="transmembrane region" description="Helical" evidence="8">
    <location>
        <begin position="362"/>
        <end position="381"/>
    </location>
</feature>
<evidence type="ECO:0000313" key="10">
    <source>
        <dbReference type="Proteomes" id="UP001153069"/>
    </source>
</evidence>
<feature type="compositionally biased region" description="Basic and acidic residues" evidence="7">
    <location>
        <begin position="256"/>
        <end position="268"/>
    </location>
</feature>
<keyword evidence="5 8" id="KW-1133">Transmembrane helix</keyword>
<name>A0A9N8DNM9_9STRA</name>
<keyword evidence="3" id="KW-0813">Transport</keyword>
<gene>
    <name evidence="9" type="ORF">SEMRO_180_G078640.1</name>
</gene>
<comment type="subcellular location">
    <subcellularLocation>
        <location evidence="1">Membrane</location>
        <topology evidence="1">Multi-pass membrane protein</topology>
    </subcellularLocation>
</comment>
<feature type="region of interest" description="Disordered" evidence="7">
    <location>
        <begin position="256"/>
        <end position="293"/>
    </location>
</feature>
<dbReference type="AlphaFoldDB" id="A0A9N8DNM9"/>
<keyword evidence="6 8" id="KW-0472">Membrane</keyword>
<keyword evidence="10" id="KW-1185">Reference proteome</keyword>
<keyword evidence="4 8" id="KW-0812">Transmembrane</keyword>
<proteinExistence type="inferred from homology"/>
<organism evidence="9 10">
    <name type="scientific">Seminavis robusta</name>
    <dbReference type="NCBI Taxonomy" id="568900"/>
    <lineage>
        <taxon>Eukaryota</taxon>
        <taxon>Sar</taxon>
        <taxon>Stramenopiles</taxon>
        <taxon>Ochrophyta</taxon>
        <taxon>Bacillariophyta</taxon>
        <taxon>Bacillariophyceae</taxon>
        <taxon>Bacillariophycidae</taxon>
        <taxon>Naviculales</taxon>
        <taxon>Naviculaceae</taxon>
        <taxon>Seminavis</taxon>
    </lineage>
</organism>
<dbReference type="GO" id="GO:0015254">
    <property type="term" value="F:glycerol channel activity"/>
    <property type="evidence" value="ECO:0007669"/>
    <property type="project" value="TreeGrafter"/>
</dbReference>
<dbReference type="Gene3D" id="1.20.1080.10">
    <property type="entry name" value="Glycerol uptake facilitator protein"/>
    <property type="match status" value="2"/>
</dbReference>
<feature type="transmembrane region" description="Helical" evidence="8">
    <location>
        <begin position="402"/>
        <end position="424"/>
    </location>
</feature>
<feature type="transmembrane region" description="Helical" evidence="8">
    <location>
        <begin position="42"/>
        <end position="67"/>
    </location>
</feature>
<dbReference type="Proteomes" id="UP001153069">
    <property type="component" value="Unassembled WGS sequence"/>
</dbReference>
<comment type="caution">
    <text evidence="9">The sequence shown here is derived from an EMBL/GenBank/DDBJ whole genome shotgun (WGS) entry which is preliminary data.</text>
</comment>
<evidence type="ECO:0000313" key="9">
    <source>
        <dbReference type="EMBL" id="CAB9503911.1"/>
    </source>
</evidence>
<evidence type="ECO:0000256" key="8">
    <source>
        <dbReference type="SAM" id="Phobius"/>
    </source>
</evidence>
<evidence type="ECO:0000256" key="7">
    <source>
        <dbReference type="SAM" id="MobiDB-lite"/>
    </source>
</evidence>
<sequence length="491" mass="53586">MTYIYPLAAKVLSEFVGTTLTILFGESIIANELLASTKGHGMGFLAVAIGFGLAFGVNIAWFATISAHLNPAMFFFLALIGKVEWKEFLACSCANFAGAFVGAVLVAIFFMPHFGFSIPLPSNTSDTATYIEGPVSMETNAGRLASAFGPASRKRESVTIGREIRSFFQLPNDEQFLEGQSTDTQVTNDVILLEKMKMRQSRRRMSTLQTAPPTHMEYFNHHSVNLAELARARKPTEDCTIEQLRHSVQVAGLLRTRDANNDNVQPKEEDIEAGSTHTAQTVESPQQGEPVQTKVRFNGESEDITDVENPSIAEDPSKNDMAAAEEQDTAMMAYKAALQADASAKLSIFATRPAIYNRPWNFLQEAIATAVLVLGAEMFNLRKEFQTELSGATWQDGSFFQSLYIALYITLLVLGLGGTTGLAANPARDLGPRLAHSLLPLPGKGSSEWHYGLVVPLWGPMFGAAMGAGIFKLMEAMYEMVEIVGEEANEL</sequence>
<dbReference type="EMBL" id="CAICTM010000179">
    <property type="protein sequence ID" value="CAB9503911.1"/>
    <property type="molecule type" value="Genomic_DNA"/>
</dbReference>
<reference evidence="9" key="1">
    <citation type="submission" date="2020-06" db="EMBL/GenBank/DDBJ databases">
        <authorList>
            <consortium name="Plant Systems Biology data submission"/>
        </authorList>
    </citation>
    <scope>NUCLEOTIDE SEQUENCE</scope>
    <source>
        <strain evidence="9">D6</strain>
    </source>
</reference>
<dbReference type="OrthoDB" id="3222at2759"/>
<feature type="compositionally biased region" description="Polar residues" evidence="7">
    <location>
        <begin position="275"/>
        <end position="290"/>
    </location>
</feature>
<dbReference type="InterPro" id="IPR000425">
    <property type="entry name" value="MIP"/>
</dbReference>
<comment type="similarity">
    <text evidence="2">Belongs to the MIP/aquaporin (TC 1.A.8) family.</text>
</comment>
<evidence type="ECO:0000256" key="3">
    <source>
        <dbReference type="ARBA" id="ARBA00022448"/>
    </source>
</evidence>
<accession>A0A9N8DNM9</accession>
<evidence type="ECO:0000256" key="6">
    <source>
        <dbReference type="ARBA" id="ARBA00023136"/>
    </source>
</evidence>
<protein>
    <submittedName>
        <fullName evidence="9">Glycerol uptake facilitator protein</fullName>
    </submittedName>
</protein>
<dbReference type="InterPro" id="IPR050363">
    <property type="entry name" value="MIP/Aquaporin"/>
</dbReference>
<feature type="transmembrane region" description="Helical" evidence="8">
    <location>
        <begin position="12"/>
        <end position="30"/>
    </location>
</feature>
<dbReference type="PANTHER" id="PTHR43829:SF9">
    <property type="entry name" value="AQUAPORIN-9"/>
    <property type="match status" value="1"/>
</dbReference>
<dbReference type="GO" id="GO:0015250">
    <property type="term" value="F:water channel activity"/>
    <property type="evidence" value="ECO:0007669"/>
    <property type="project" value="TreeGrafter"/>
</dbReference>